<dbReference type="KEGG" id="naci:NUH88_15915"/>
<protein>
    <submittedName>
        <fullName evidence="1">Uncharacterized protein</fullName>
    </submittedName>
</protein>
<evidence type="ECO:0000313" key="1">
    <source>
        <dbReference type="EMBL" id="UUX48881.1"/>
    </source>
</evidence>
<keyword evidence="2" id="KW-1185">Reference proteome</keyword>
<proteinExistence type="predicted"/>
<organism evidence="1 2">
    <name type="scientific">Nisaea acidiphila</name>
    <dbReference type="NCBI Taxonomy" id="1862145"/>
    <lineage>
        <taxon>Bacteria</taxon>
        <taxon>Pseudomonadati</taxon>
        <taxon>Pseudomonadota</taxon>
        <taxon>Alphaproteobacteria</taxon>
        <taxon>Rhodospirillales</taxon>
        <taxon>Thalassobaculaceae</taxon>
        <taxon>Nisaea</taxon>
    </lineage>
</organism>
<evidence type="ECO:0000313" key="2">
    <source>
        <dbReference type="Proteomes" id="UP001060336"/>
    </source>
</evidence>
<accession>A0A9J7AQK8</accession>
<sequence>MTISHSIQKTFEGAEPDAVLFDLGAWPIVHVRFPELDEEDRVSRILNGLKCLLAQQTPFVAIWTPASHDHDDEPHEDERTSNIWIKQNRDALNTYCKGYLYITQDPELRDLLTKRIGTISGRLFDFPMAVAGSREDADRQANEFLNV</sequence>
<name>A0A9J7AQK8_9PROT</name>
<dbReference type="EMBL" id="CP102480">
    <property type="protein sequence ID" value="UUX48881.1"/>
    <property type="molecule type" value="Genomic_DNA"/>
</dbReference>
<reference evidence="1" key="1">
    <citation type="submission" date="2022-08" db="EMBL/GenBank/DDBJ databases">
        <title>Nisaea acidiphila sp. nov., isolated from a marine algal debris and emended description of the genus Nisaea Urios et al. 2008.</title>
        <authorList>
            <person name="Kwon K."/>
        </authorList>
    </citation>
    <scope>NUCLEOTIDE SEQUENCE</scope>
    <source>
        <strain evidence="1">MEBiC11861</strain>
    </source>
</reference>
<dbReference type="AlphaFoldDB" id="A0A9J7AQK8"/>
<dbReference type="RefSeq" id="WP_257767383.1">
    <property type="nucleotide sequence ID" value="NZ_CP102480.1"/>
</dbReference>
<dbReference type="Proteomes" id="UP001060336">
    <property type="component" value="Chromosome"/>
</dbReference>
<gene>
    <name evidence="1" type="ORF">NUH88_15915</name>
</gene>